<dbReference type="PROSITE" id="PS50930">
    <property type="entry name" value="HTH_LYTTR"/>
    <property type="match status" value="1"/>
</dbReference>
<dbReference type="Proteomes" id="UP000484875">
    <property type="component" value="Unassembled WGS sequence"/>
</dbReference>
<keyword evidence="1" id="KW-0597">Phosphoprotein</keyword>
<protein>
    <submittedName>
        <fullName evidence="4">Response regulator</fullName>
    </submittedName>
</protein>
<dbReference type="PANTHER" id="PTHR37299:SF1">
    <property type="entry name" value="STAGE 0 SPORULATION PROTEIN A HOMOLOG"/>
    <property type="match status" value="1"/>
</dbReference>
<evidence type="ECO:0000259" key="2">
    <source>
        <dbReference type="PROSITE" id="PS50110"/>
    </source>
</evidence>
<gene>
    <name evidence="4" type="ORF">GTP81_08610</name>
</gene>
<dbReference type="EMBL" id="WWCV01000011">
    <property type="protein sequence ID" value="MYN16812.1"/>
    <property type="molecule type" value="Genomic_DNA"/>
</dbReference>
<dbReference type="InterPro" id="IPR011006">
    <property type="entry name" value="CheY-like_superfamily"/>
</dbReference>
<dbReference type="PROSITE" id="PS50110">
    <property type="entry name" value="RESPONSE_REGULATORY"/>
    <property type="match status" value="1"/>
</dbReference>
<accession>A0A845HCB9</accession>
<reference evidence="4 5" key="1">
    <citation type="submission" date="2019-12" db="EMBL/GenBank/DDBJ databases">
        <title>Novel species isolated from a subtropical stream in China.</title>
        <authorList>
            <person name="Lu H."/>
        </authorList>
    </citation>
    <scope>NUCLEOTIDE SEQUENCE [LARGE SCALE GENOMIC DNA]</scope>
    <source>
        <strain evidence="4 5">FT107W</strain>
    </source>
</reference>
<comment type="caution">
    <text evidence="4">The sequence shown here is derived from an EMBL/GenBank/DDBJ whole genome shotgun (WGS) entry which is preliminary data.</text>
</comment>
<evidence type="ECO:0000256" key="1">
    <source>
        <dbReference type="PROSITE-ProRule" id="PRU00169"/>
    </source>
</evidence>
<dbReference type="Gene3D" id="3.40.50.2300">
    <property type="match status" value="1"/>
</dbReference>
<evidence type="ECO:0000313" key="4">
    <source>
        <dbReference type="EMBL" id="MYN16812.1"/>
    </source>
</evidence>
<keyword evidence="5" id="KW-1185">Reference proteome</keyword>
<dbReference type="InterPro" id="IPR007492">
    <property type="entry name" value="LytTR_DNA-bd_dom"/>
</dbReference>
<proteinExistence type="predicted"/>
<dbReference type="SMART" id="SM00850">
    <property type="entry name" value="LytTR"/>
    <property type="match status" value="1"/>
</dbReference>
<evidence type="ECO:0000313" key="5">
    <source>
        <dbReference type="Proteomes" id="UP000484875"/>
    </source>
</evidence>
<dbReference type="Pfam" id="PF04397">
    <property type="entry name" value="LytTR"/>
    <property type="match status" value="1"/>
</dbReference>
<name>A0A845HCB9_9BURK</name>
<dbReference type="GO" id="GO:0003677">
    <property type="term" value="F:DNA binding"/>
    <property type="evidence" value="ECO:0007669"/>
    <property type="project" value="InterPro"/>
</dbReference>
<dbReference type="PANTHER" id="PTHR37299">
    <property type="entry name" value="TRANSCRIPTIONAL REGULATOR-RELATED"/>
    <property type="match status" value="1"/>
</dbReference>
<dbReference type="InterPro" id="IPR001789">
    <property type="entry name" value="Sig_transdc_resp-reg_receiver"/>
</dbReference>
<evidence type="ECO:0000259" key="3">
    <source>
        <dbReference type="PROSITE" id="PS50930"/>
    </source>
</evidence>
<dbReference type="GO" id="GO:0000156">
    <property type="term" value="F:phosphorelay response regulator activity"/>
    <property type="evidence" value="ECO:0007669"/>
    <property type="project" value="InterPro"/>
</dbReference>
<organism evidence="4 5">
    <name type="scientific">Duganella vulcania</name>
    <dbReference type="NCBI Taxonomy" id="2692166"/>
    <lineage>
        <taxon>Bacteria</taxon>
        <taxon>Pseudomonadati</taxon>
        <taxon>Pseudomonadota</taxon>
        <taxon>Betaproteobacteria</taxon>
        <taxon>Burkholderiales</taxon>
        <taxon>Oxalobacteraceae</taxon>
        <taxon>Telluria group</taxon>
        <taxon>Duganella</taxon>
    </lineage>
</organism>
<dbReference type="SUPFAM" id="SSF52172">
    <property type="entry name" value="CheY-like"/>
    <property type="match status" value="1"/>
</dbReference>
<feature type="modified residue" description="4-aspartylphosphate" evidence="1">
    <location>
        <position position="55"/>
    </location>
</feature>
<feature type="domain" description="Response regulatory" evidence="2">
    <location>
        <begin position="4"/>
        <end position="118"/>
    </location>
</feature>
<feature type="domain" description="HTH LytTR-type" evidence="3">
    <location>
        <begin position="145"/>
        <end position="249"/>
    </location>
</feature>
<dbReference type="RefSeq" id="WP_161089489.1">
    <property type="nucleotide sequence ID" value="NZ_WWCV01000011.1"/>
</dbReference>
<dbReference type="Gene3D" id="2.40.50.1020">
    <property type="entry name" value="LytTr DNA-binding domain"/>
    <property type="match status" value="1"/>
</dbReference>
<dbReference type="Pfam" id="PF00072">
    <property type="entry name" value="Response_reg"/>
    <property type="match status" value="1"/>
</dbReference>
<dbReference type="InterPro" id="IPR046947">
    <property type="entry name" value="LytR-like"/>
</dbReference>
<dbReference type="AlphaFoldDB" id="A0A845HCB9"/>
<dbReference type="SMART" id="SM00448">
    <property type="entry name" value="REC"/>
    <property type="match status" value="1"/>
</dbReference>
<sequence>MTFKILIVDDEAHARTNLRLALAPLAEWEVAGECPSAASARDFLQTKEVDLILLDVQMPQESGLEMARSLSQRELPPLIVFATAHRGHALDAFDVHALDYIVKPVSEPRLHQAIARAQALLEQRATYARALRQFTDPAPGFWRELIVRSVGRMDRVALQDVRWIETAGNYVELHLADGTLMHRTTLTELVQYLDPDEFLRIHRRILVRRDQVVGVRQGQEGGYMAALRCGQLLPISESYWPAVKSALGCGNILP</sequence>